<dbReference type="InterPro" id="IPR055124">
    <property type="entry name" value="PIN-like_DDX60"/>
</dbReference>
<dbReference type="PANTHER" id="PTHR44533">
    <property type="entry name" value="DEAD/H RNA HELICASE, PUTATIVE-RELATED"/>
    <property type="match status" value="1"/>
</dbReference>
<evidence type="ECO:0000256" key="3">
    <source>
        <dbReference type="ARBA" id="ARBA00022806"/>
    </source>
</evidence>
<organism evidence="8 9">
    <name type="scientific">Ampelomyces quisqualis</name>
    <name type="common">Powdery mildew agent</name>
    <dbReference type="NCBI Taxonomy" id="50730"/>
    <lineage>
        <taxon>Eukaryota</taxon>
        <taxon>Fungi</taxon>
        <taxon>Dikarya</taxon>
        <taxon>Ascomycota</taxon>
        <taxon>Pezizomycotina</taxon>
        <taxon>Dothideomycetes</taxon>
        <taxon>Pleosporomycetidae</taxon>
        <taxon>Pleosporales</taxon>
        <taxon>Pleosporineae</taxon>
        <taxon>Phaeosphaeriaceae</taxon>
        <taxon>Ampelomyces</taxon>
    </lineage>
</organism>
<name>A0A6A5QUZ8_AMPQU</name>
<dbReference type="EMBL" id="ML979133">
    <property type="protein sequence ID" value="KAF1918708.1"/>
    <property type="molecule type" value="Genomic_DNA"/>
</dbReference>
<sequence length="1795" mass="201279">MAAKSADGKPHTDNTSRILEWYAKLHSRRVDLVGDFAGSERFLVHGESLLLHCFSDSGIDFEPGFQLLHATYAVEKFLQGLVSRRCNFHIAFFDDQQDYCVPLDASLASNEKYLLARAAIVRHLQVNLRNVHPDIEVHRFLSTTSDTFAEYLRTTDIYFVLCHDGASVRDLKKRAILQKDLTALQDEETNQPERQKATKTSFRTLIYSLMQRGYSTALVNGLEWQDTKVITTILEHSRLMDIVVPASATSSKNQTPSINPNHLSKAIESITESCDEALTEREYLTILLVSKLAGKGDYAEITTALLNHTALLADVSLSDRLLETQELSSDAQDFVVKFATEARNLINSNAWFEAFAPVDAICDVADLIDGRLLAYCLQHSLPTERFEVLHEATETLSGQDLPELSSESSAVPSQLDSSNGTAAAHYALLPFSDDVFDEHLKPIHLTVSKSGGKADPTSASIFREVSHWHNAKRPIDQKAKNQLEKDPKIAKKALRRNQFFMAEMTSYAASLTNAVGKVLEPETITMGDKGVKAPLAKVENSRPKQQSRQSTKNINSAKQAMMADIAASSKRKDEDVAKQLYQAWGVYCDGLEKQTDLAARYNKARQYLVGLNTEVKRRTLEPEVRLYMLNVLVEMWIINCRKADKNDGVYIAALIFDTVGSFCNLPYVTKTISACLKTTVDELKLPPLQIPAAQGDRKLPFRYVLMDDTITTPDLGLNLSPEHFQLLHCGPYFDRTMDSAPDPRVPFEPDAWQRKVLDEIDARRSLLVIAPTSAGKTFISFYAMKQVLESNNDDVLVYVAPTKALVNQIAAEVQARFSKNYKYSNSVWGIHTRDYRINNPTGCQILVTVPHILQIMLLAPSNAKSWSERVKWIIFDEVHCIGQAEDGLIWEQLLLMAPCPIIALSATIGNAEAFNDWLASTQKAAGHELVMVQHPHRYSDLRKFIYTPPSRIHSAEYLPLPTQRAFAQLGLNETGNFAFLHPVASLTNRARGLPSDLTFEARDCFTLWQSMSKNQTTEFSMDKSLDPSAILPAVIKKADIIKWQTGLKAVLSKWMADEASPFDAVRKELSQSISGLAQQPTQGSIDEDDPEVDEMELKHDVESILPLLADLQRQDALPGIIFNYDRAMCEKMCQTLMKKLTEAESTWKQTSPKWKDKLREWDEWKKEMARREKQGVRGANKGMTKQDQMREAANQEVSAFASFNPEKPLDGFHFADNKKLSQEELEDFAYQMRRRGVDEWLIDGLRRGIGVHHAGLNRKYRYCVEMLFRRGYLRVVIATGTLALGINMPCKTVVFSGDSVFLTALNFRQAAGRAGRRGFDMLGNVVFHGVSMSKIHKLISSRLPDLNGHFPITTTLVLRLFTLLHSSDNSRFAIRSVNALLSQPRLYLGGEEAKMTVLHHLRFSIEYLRRQHLLDAQGAPLNFAGAVSHLYFTENSSFAFHALLKDGYFHQLCAKLATNQEAVLRELMLTMSHLFGRVYCRQADKEFVANVVKGSPSIVFLPAMPQQAADILRRHNKSTLDIFTAYVQTYVDQHVKQPDNALPLTAVKVGTDSSKPLRGTSQKAPLKARSAFVALSGHDDTFSSIHDLCSTSRSGVFLEEAVVPHVGLYPEDSELPLNAYLYDYFNHSNPTALITANRIRRGEIWFVLNDFSMVLATIVTSLSNFMNLGSDSDVDFIDVRGGGDEADEEKEDKFLPNDAASEITNLSGTTLNSGAGAQIKQELPIQVKKKKAKVMDSWEDEADEADEDSVDEDWDADEAEHEAPAWEEGAGLLNVLKGFKALKEDFDTKFRTMWA</sequence>
<evidence type="ECO:0000256" key="4">
    <source>
        <dbReference type="ARBA" id="ARBA00022840"/>
    </source>
</evidence>
<dbReference type="PANTHER" id="PTHR44533:SF4">
    <property type="entry name" value="DEAD_H RNA HELICASE, PUTATIVE-RELATED"/>
    <property type="match status" value="1"/>
</dbReference>
<feature type="region of interest" description="Disordered" evidence="5">
    <location>
        <begin position="397"/>
        <end position="416"/>
    </location>
</feature>
<feature type="compositionally biased region" description="Polar residues" evidence="5">
    <location>
        <begin position="405"/>
        <end position="416"/>
    </location>
</feature>
<feature type="region of interest" description="Disordered" evidence="5">
    <location>
        <begin position="533"/>
        <end position="556"/>
    </location>
</feature>
<dbReference type="SMART" id="SM00487">
    <property type="entry name" value="DEXDc"/>
    <property type="match status" value="1"/>
</dbReference>
<keyword evidence="2" id="KW-0378">Hydrolase</keyword>
<dbReference type="GO" id="GO:0005524">
    <property type="term" value="F:ATP binding"/>
    <property type="evidence" value="ECO:0007669"/>
    <property type="project" value="UniProtKB-KW"/>
</dbReference>
<evidence type="ECO:0000313" key="9">
    <source>
        <dbReference type="Proteomes" id="UP000800096"/>
    </source>
</evidence>
<dbReference type="SMART" id="SM00490">
    <property type="entry name" value="HELICc"/>
    <property type="match status" value="1"/>
</dbReference>
<dbReference type="InterPro" id="IPR014001">
    <property type="entry name" value="Helicase_ATP-bd"/>
</dbReference>
<evidence type="ECO:0000259" key="7">
    <source>
        <dbReference type="PROSITE" id="PS51194"/>
    </source>
</evidence>
<dbReference type="InterPro" id="IPR059032">
    <property type="entry name" value="WHD_DDX60"/>
</dbReference>
<dbReference type="Pfam" id="PF26076">
    <property type="entry name" value="WHD_DDX60"/>
    <property type="match status" value="1"/>
</dbReference>
<evidence type="ECO:0008006" key="10">
    <source>
        <dbReference type="Google" id="ProtNLM"/>
    </source>
</evidence>
<dbReference type="InterPro" id="IPR027417">
    <property type="entry name" value="P-loop_NTPase"/>
</dbReference>
<accession>A0A6A5QUZ8</accession>
<dbReference type="Pfam" id="PF23002">
    <property type="entry name" value="PIN-like_DDX60"/>
    <property type="match status" value="1"/>
</dbReference>
<feature type="domain" description="Helicase C-terminal" evidence="7">
    <location>
        <begin position="1192"/>
        <end position="1358"/>
    </location>
</feature>
<dbReference type="OrthoDB" id="2320933at2759"/>
<keyword evidence="9" id="KW-1185">Reference proteome</keyword>
<dbReference type="InterPro" id="IPR052431">
    <property type="entry name" value="SKI2_subfamily_helicases"/>
</dbReference>
<evidence type="ECO:0000256" key="2">
    <source>
        <dbReference type="ARBA" id="ARBA00022801"/>
    </source>
</evidence>
<dbReference type="SUPFAM" id="SSF52540">
    <property type="entry name" value="P-loop containing nucleoside triphosphate hydrolases"/>
    <property type="match status" value="1"/>
</dbReference>
<evidence type="ECO:0000313" key="8">
    <source>
        <dbReference type="EMBL" id="KAF1918708.1"/>
    </source>
</evidence>
<dbReference type="GO" id="GO:0003676">
    <property type="term" value="F:nucleic acid binding"/>
    <property type="evidence" value="ECO:0007669"/>
    <property type="project" value="InterPro"/>
</dbReference>
<dbReference type="GO" id="GO:0005737">
    <property type="term" value="C:cytoplasm"/>
    <property type="evidence" value="ECO:0007669"/>
    <property type="project" value="TreeGrafter"/>
</dbReference>
<dbReference type="PROSITE" id="PS51194">
    <property type="entry name" value="HELICASE_CTER"/>
    <property type="match status" value="1"/>
</dbReference>
<dbReference type="Gene3D" id="3.40.50.300">
    <property type="entry name" value="P-loop containing nucleotide triphosphate hydrolases"/>
    <property type="match status" value="2"/>
</dbReference>
<keyword evidence="3" id="KW-0347">Helicase</keyword>
<dbReference type="FunFam" id="3.40.50.300:FF:001039">
    <property type="entry name" value="ATP-dependent RNA helicase DDX60"/>
    <property type="match status" value="1"/>
</dbReference>
<keyword evidence="4" id="KW-0067">ATP-binding</keyword>
<dbReference type="InterPro" id="IPR001650">
    <property type="entry name" value="Helicase_C-like"/>
</dbReference>
<dbReference type="CDD" id="cd18025">
    <property type="entry name" value="DEXHc_DDX60"/>
    <property type="match status" value="1"/>
</dbReference>
<dbReference type="PROSITE" id="PS51192">
    <property type="entry name" value="HELICASE_ATP_BIND_1"/>
    <property type="match status" value="1"/>
</dbReference>
<feature type="compositionally biased region" description="Polar residues" evidence="5">
    <location>
        <begin position="543"/>
        <end position="556"/>
    </location>
</feature>
<reference evidence="8" key="1">
    <citation type="journal article" date="2020" name="Stud. Mycol.">
        <title>101 Dothideomycetes genomes: a test case for predicting lifestyles and emergence of pathogens.</title>
        <authorList>
            <person name="Haridas S."/>
            <person name="Albert R."/>
            <person name="Binder M."/>
            <person name="Bloem J."/>
            <person name="Labutti K."/>
            <person name="Salamov A."/>
            <person name="Andreopoulos B."/>
            <person name="Baker S."/>
            <person name="Barry K."/>
            <person name="Bills G."/>
            <person name="Bluhm B."/>
            <person name="Cannon C."/>
            <person name="Castanera R."/>
            <person name="Culley D."/>
            <person name="Daum C."/>
            <person name="Ezra D."/>
            <person name="Gonzalez J."/>
            <person name="Henrissat B."/>
            <person name="Kuo A."/>
            <person name="Liang C."/>
            <person name="Lipzen A."/>
            <person name="Lutzoni F."/>
            <person name="Magnuson J."/>
            <person name="Mondo S."/>
            <person name="Nolan M."/>
            <person name="Ohm R."/>
            <person name="Pangilinan J."/>
            <person name="Park H.-J."/>
            <person name="Ramirez L."/>
            <person name="Alfaro M."/>
            <person name="Sun H."/>
            <person name="Tritt A."/>
            <person name="Yoshinaga Y."/>
            <person name="Zwiers L.-H."/>
            <person name="Turgeon B."/>
            <person name="Goodwin S."/>
            <person name="Spatafora J."/>
            <person name="Crous P."/>
            <person name="Grigoriev I."/>
        </authorList>
    </citation>
    <scope>NUCLEOTIDE SEQUENCE</scope>
    <source>
        <strain evidence="8">HMLAC05119</strain>
    </source>
</reference>
<dbReference type="GO" id="GO:0016787">
    <property type="term" value="F:hydrolase activity"/>
    <property type="evidence" value="ECO:0007669"/>
    <property type="project" value="UniProtKB-KW"/>
</dbReference>
<evidence type="ECO:0000256" key="5">
    <source>
        <dbReference type="SAM" id="MobiDB-lite"/>
    </source>
</evidence>
<feature type="compositionally biased region" description="Acidic residues" evidence="5">
    <location>
        <begin position="1737"/>
        <end position="1760"/>
    </location>
</feature>
<feature type="region of interest" description="Disordered" evidence="5">
    <location>
        <begin position="1734"/>
        <end position="1768"/>
    </location>
</feature>
<feature type="domain" description="Helicase ATP-binding" evidence="6">
    <location>
        <begin position="757"/>
        <end position="918"/>
    </location>
</feature>
<protein>
    <recommendedName>
        <fullName evidence="10">P-loop containing nucleoside triphosphate hydrolase protein</fullName>
    </recommendedName>
</protein>
<proteinExistence type="predicted"/>
<dbReference type="InterPro" id="IPR011545">
    <property type="entry name" value="DEAD/DEAH_box_helicase_dom"/>
</dbReference>
<evidence type="ECO:0000256" key="1">
    <source>
        <dbReference type="ARBA" id="ARBA00022741"/>
    </source>
</evidence>
<gene>
    <name evidence="8" type="ORF">BDU57DRAFT_592786</name>
</gene>
<dbReference type="Proteomes" id="UP000800096">
    <property type="component" value="Unassembled WGS sequence"/>
</dbReference>
<keyword evidence="1" id="KW-0547">Nucleotide-binding</keyword>
<dbReference type="Pfam" id="PF00270">
    <property type="entry name" value="DEAD"/>
    <property type="match status" value="1"/>
</dbReference>
<evidence type="ECO:0000259" key="6">
    <source>
        <dbReference type="PROSITE" id="PS51192"/>
    </source>
</evidence>
<dbReference type="Pfam" id="PF00271">
    <property type="entry name" value="Helicase_C"/>
    <property type="match status" value="1"/>
</dbReference>
<dbReference type="GO" id="GO:0004386">
    <property type="term" value="F:helicase activity"/>
    <property type="evidence" value="ECO:0007669"/>
    <property type="project" value="UniProtKB-KW"/>
</dbReference>